<feature type="transmembrane region" description="Helical" evidence="1">
    <location>
        <begin position="7"/>
        <end position="33"/>
    </location>
</feature>
<proteinExistence type="predicted"/>
<dbReference type="Proteomes" id="UP001455384">
    <property type="component" value="Chromosome"/>
</dbReference>
<keyword evidence="1" id="KW-0812">Transmembrane</keyword>
<organism evidence="2 3">
    <name type="scientific">Salinicoccus bachuensis</name>
    <dbReference type="NCBI Taxonomy" id="3136731"/>
    <lineage>
        <taxon>Bacteria</taxon>
        <taxon>Bacillati</taxon>
        <taxon>Bacillota</taxon>
        <taxon>Bacilli</taxon>
        <taxon>Bacillales</taxon>
        <taxon>Staphylococcaceae</taxon>
        <taxon>Salinicoccus</taxon>
    </lineage>
</organism>
<evidence type="ECO:0000256" key="1">
    <source>
        <dbReference type="SAM" id="Phobius"/>
    </source>
</evidence>
<dbReference type="EMBL" id="CP138333">
    <property type="protein sequence ID" value="WZX30684.1"/>
    <property type="molecule type" value="Genomic_DNA"/>
</dbReference>
<keyword evidence="1" id="KW-0472">Membrane</keyword>
<gene>
    <name evidence="2" type="ORF">RQP18_05680</name>
</gene>
<feature type="transmembrane region" description="Helical" evidence="1">
    <location>
        <begin position="39"/>
        <end position="57"/>
    </location>
</feature>
<evidence type="ECO:0000313" key="2">
    <source>
        <dbReference type="EMBL" id="WZX30684.1"/>
    </source>
</evidence>
<accession>A0ABZ3CM87</accession>
<dbReference type="Pfam" id="PF19382">
    <property type="entry name" value="DUF5957"/>
    <property type="match status" value="1"/>
</dbReference>
<keyword evidence="3" id="KW-1185">Reference proteome</keyword>
<dbReference type="RefSeq" id="WP_342389194.1">
    <property type="nucleotide sequence ID" value="NZ_CP138333.2"/>
</dbReference>
<evidence type="ECO:0000313" key="3">
    <source>
        <dbReference type="Proteomes" id="UP001455384"/>
    </source>
</evidence>
<name>A0ABZ3CM87_9STAP</name>
<protein>
    <submittedName>
        <fullName evidence="2">DUF5957 family protein</fullName>
    </submittedName>
</protein>
<keyword evidence="1" id="KW-1133">Transmembrane helix</keyword>
<reference evidence="3" key="1">
    <citation type="submission" date="2023-10" db="EMBL/GenBank/DDBJ databases">
        <title>Genome analysis and identification of Salinococcus sp. Bachu38 nov., a PGPR from the rhizosphere of Tamarix.</title>
        <authorList>
            <person name="Liang Z."/>
            <person name="Zhang X."/>
            <person name="Jia J."/>
            <person name="Chen X."/>
            <person name="Wang Y."/>
            <person name="Wang Q."/>
            <person name="Wang R."/>
        </authorList>
    </citation>
    <scope>NUCLEOTIDE SEQUENCE [LARGE SCALE GENOMIC DNA]</scope>
    <source>
        <strain evidence="3">Bachu38</strain>
    </source>
</reference>
<sequence>MRIFLAMIVGVVGGFILGIALSSMIGVLGMMVFNQPVGIKYLPYFTALGCAILVPMIDHKSVHSK</sequence>
<dbReference type="InterPro" id="IPR046001">
    <property type="entry name" value="DUF5957"/>
</dbReference>